<reference evidence="2 3" key="1">
    <citation type="submission" date="2019-06" db="EMBL/GenBank/DDBJ databases">
        <title>Whole genome sequence for Cellvibrionaceae sp. R142.</title>
        <authorList>
            <person name="Wang G."/>
        </authorList>
    </citation>
    <scope>NUCLEOTIDE SEQUENCE [LARGE SCALE GENOMIC DNA]</scope>
    <source>
        <strain evidence="2 3">R142</strain>
    </source>
</reference>
<evidence type="ECO:0000313" key="2">
    <source>
        <dbReference type="EMBL" id="TQV81114.1"/>
    </source>
</evidence>
<organism evidence="2 3">
    <name type="scientific">Exilibacterium tricleocarpae</name>
    <dbReference type="NCBI Taxonomy" id="2591008"/>
    <lineage>
        <taxon>Bacteria</taxon>
        <taxon>Pseudomonadati</taxon>
        <taxon>Pseudomonadota</taxon>
        <taxon>Gammaproteobacteria</taxon>
        <taxon>Cellvibrionales</taxon>
        <taxon>Cellvibrionaceae</taxon>
        <taxon>Exilibacterium</taxon>
    </lineage>
</organism>
<dbReference type="InterPro" id="IPR010239">
    <property type="entry name" value="CHP02001"/>
</dbReference>
<evidence type="ECO:0008006" key="4">
    <source>
        <dbReference type="Google" id="ProtNLM"/>
    </source>
</evidence>
<sequence length="245" mass="26460">MPAKTFLVVGLSLAATTFSLASNAQQGATTNDFSFTANATLTSDYLFRGVSQTLEDPAVQAGFDFSHLSGLRGGVWSSNVDFQDRGPGDDQADQEIDVYLGYGTAINDDWSVDASFIRYIYPGTAGDSDLDYNELLATVNFRDLLSATLGYSNDVFNSDEDGIYYTISGNLPLPYNLRLTGSVGYYDLDDALDDSYTDWSIGVETDLGMFTARLAYVDTDSNGEDLFGDAAESRAVFSVTAVFGN</sequence>
<dbReference type="SUPFAM" id="SSF56935">
    <property type="entry name" value="Porins"/>
    <property type="match status" value="1"/>
</dbReference>
<dbReference type="NCBIfam" id="TIGR02001">
    <property type="entry name" value="gcw_chp"/>
    <property type="match status" value="1"/>
</dbReference>
<accession>A0A545TV77</accession>
<keyword evidence="3" id="KW-1185">Reference proteome</keyword>
<name>A0A545TV77_9GAMM</name>
<keyword evidence="1" id="KW-0732">Signal</keyword>
<evidence type="ECO:0000313" key="3">
    <source>
        <dbReference type="Proteomes" id="UP000319732"/>
    </source>
</evidence>
<comment type="caution">
    <text evidence="2">The sequence shown here is derived from an EMBL/GenBank/DDBJ whole genome shotgun (WGS) entry which is preliminary data.</text>
</comment>
<evidence type="ECO:0000256" key="1">
    <source>
        <dbReference type="SAM" id="SignalP"/>
    </source>
</evidence>
<dbReference type="AlphaFoldDB" id="A0A545TV77"/>
<protein>
    <recommendedName>
        <fullName evidence="4">TIGR02001 family outer membrane protein</fullName>
    </recommendedName>
</protein>
<dbReference type="OrthoDB" id="9793561at2"/>
<dbReference type="EMBL" id="VHSG01000008">
    <property type="protein sequence ID" value="TQV81114.1"/>
    <property type="molecule type" value="Genomic_DNA"/>
</dbReference>
<dbReference type="Pfam" id="PF09694">
    <property type="entry name" value="Gcw_chp"/>
    <property type="match status" value="1"/>
</dbReference>
<dbReference type="Proteomes" id="UP000319732">
    <property type="component" value="Unassembled WGS sequence"/>
</dbReference>
<gene>
    <name evidence="2" type="ORF">FKG94_08360</name>
</gene>
<feature type="chain" id="PRO_5022047192" description="TIGR02001 family outer membrane protein" evidence="1">
    <location>
        <begin position="22"/>
        <end position="245"/>
    </location>
</feature>
<feature type="signal peptide" evidence="1">
    <location>
        <begin position="1"/>
        <end position="21"/>
    </location>
</feature>
<proteinExistence type="predicted"/>
<dbReference type="RefSeq" id="WP_142903775.1">
    <property type="nucleotide sequence ID" value="NZ_ML660091.1"/>
</dbReference>